<name>A0A117NFW6_PICGL</name>
<evidence type="ECO:0000313" key="1">
    <source>
        <dbReference type="EMBL" id="KUM45833.1"/>
    </source>
</evidence>
<dbReference type="AlphaFoldDB" id="A0A117NFW6"/>
<dbReference type="EMBL" id="LKAM01000015">
    <property type="protein sequence ID" value="KUM45833.1"/>
    <property type="molecule type" value="Genomic_DNA"/>
</dbReference>
<geneLocation type="mitochondrion" evidence="1"/>
<sequence>MDLYMYRLNRLLNHPNQPLDQQLNLLHNLLLLLPGLYIDLLL</sequence>
<accession>A0A117NFW6</accession>
<proteinExistence type="predicted"/>
<protein>
    <submittedName>
        <fullName evidence="1">Uncharacterized protein</fullName>
    </submittedName>
</protein>
<organism evidence="1">
    <name type="scientific">Picea glauca</name>
    <name type="common">White spruce</name>
    <name type="synonym">Pinus glauca</name>
    <dbReference type="NCBI Taxonomy" id="3330"/>
    <lineage>
        <taxon>Eukaryota</taxon>
        <taxon>Viridiplantae</taxon>
        <taxon>Streptophyta</taxon>
        <taxon>Embryophyta</taxon>
        <taxon>Tracheophyta</taxon>
        <taxon>Spermatophyta</taxon>
        <taxon>Pinopsida</taxon>
        <taxon>Pinidae</taxon>
        <taxon>Conifers I</taxon>
        <taxon>Pinales</taxon>
        <taxon>Pinaceae</taxon>
        <taxon>Picea</taxon>
    </lineage>
</organism>
<gene>
    <name evidence="1" type="ORF">ABT39_MTgene2187</name>
</gene>
<reference evidence="1" key="1">
    <citation type="journal article" date="2015" name="Genome Biol. Evol.">
        <title>Organellar Genomes of White Spruce (Picea glauca): Assembly and Annotation.</title>
        <authorList>
            <person name="Jackman S.D."/>
            <person name="Warren R.L."/>
            <person name="Gibb E.A."/>
            <person name="Vandervalk B.P."/>
            <person name="Mohamadi H."/>
            <person name="Chu J."/>
            <person name="Raymond A."/>
            <person name="Pleasance S."/>
            <person name="Coope R."/>
            <person name="Wildung M.R."/>
            <person name="Ritland C.E."/>
            <person name="Bousquet J."/>
            <person name="Jones S.J."/>
            <person name="Bohlmann J."/>
            <person name="Birol I."/>
        </authorList>
    </citation>
    <scope>NUCLEOTIDE SEQUENCE [LARGE SCALE GENOMIC DNA]</scope>
    <source>
        <tissue evidence="1">Flushing bud</tissue>
    </source>
</reference>
<comment type="caution">
    <text evidence="1">The sequence shown here is derived from an EMBL/GenBank/DDBJ whole genome shotgun (WGS) entry which is preliminary data.</text>
</comment>
<keyword evidence="1" id="KW-0496">Mitochondrion</keyword>